<evidence type="ECO:0000256" key="7">
    <source>
        <dbReference type="SAM" id="MobiDB-lite"/>
    </source>
</evidence>
<evidence type="ECO:0000256" key="4">
    <source>
        <dbReference type="ARBA" id="ARBA00023235"/>
    </source>
</evidence>
<dbReference type="Gene3D" id="3.30.70.580">
    <property type="entry name" value="Pseudouridine synthase I, catalytic domain, N-terminal subdomain"/>
    <property type="match status" value="1"/>
</dbReference>
<dbReference type="Pfam" id="PF01479">
    <property type="entry name" value="S4"/>
    <property type="match status" value="1"/>
</dbReference>
<dbReference type="Gene3D" id="3.10.290.10">
    <property type="entry name" value="RNA-binding S4 domain"/>
    <property type="match status" value="1"/>
</dbReference>
<dbReference type="GO" id="GO:0000455">
    <property type="term" value="P:enzyme-directed rRNA pseudouridine synthesis"/>
    <property type="evidence" value="ECO:0007669"/>
    <property type="project" value="UniProtKB-ARBA"/>
</dbReference>
<proteinExistence type="inferred from homology"/>
<comment type="similarity">
    <text evidence="2 6">Belongs to the pseudouridine synthase RsuA family.</text>
</comment>
<evidence type="ECO:0000313" key="10">
    <source>
        <dbReference type="Proteomes" id="UP001217500"/>
    </source>
</evidence>
<accession>A0AAE9XPS9</accession>
<dbReference type="InterPro" id="IPR036986">
    <property type="entry name" value="S4_RNA-bd_sf"/>
</dbReference>
<feature type="domain" description="RNA-binding S4" evidence="8">
    <location>
        <begin position="19"/>
        <end position="76"/>
    </location>
</feature>
<dbReference type="SMART" id="SM00363">
    <property type="entry name" value="S4"/>
    <property type="match status" value="1"/>
</dbReference>
<organism evidence="9 10">
    <name type="scientific">Gimibacter soli</name>
    <dbReference type="NCBI Taxonomy" id="3024400"/>
    <lineage>
        <taxon>Bacteria</taxon>
        <taxon>Pseudomonadati</taxon>
        <taxon>Pseudomonadota</taxon>
        <taxon>Alphaproteobacteria</taxon>
        <taxon>Kordiimonadales</taxon>
        <taxon>Temperatibacteraceae</taxon>
        <taxon>Gimibacter</taxon>
    </lineage>
</organism>
<dbReference type="InterPro" id="IPR042092">
    <property type="entry name" value="PsdUridine_s_RsuA/RluB/E/F_cat"/>
</dbReference>
<dbReference type="AlphaFoldDB" id="A0AAE9XPS9"/>
<dbReference type="SUPFAM" id="SSF55174">
    <property type="entry name" value="Alpha-L RNA-binding motif"/>
    <property type="match status" value="1"/>
</dbReference>
<dbReference type="EMBL" id="CP116805">
    <property type="protein sequence ID" value="WCL55013.1"/>
    <property type="molecule type" value="Genomic_DNA"/>
</dbReference>
<dbReference type="InterPro" id="IPR018496">
    <property type="entry name" value="PsdUridine_synth_RsuA/RluB_CS"/>
</dbReference>
<evidence type="ECO:0000313" key="9">
    <source>
        <dbReference type="EMBL" id="WCL55013.1"/>
    </source>
</evidence>
<evidence type="ECO:0000256" key="1">
    <source>
        <dbReference type="ARBA" id="ARBA00000073"/>
    </source>
</evidence>
<dbReference type="CDD" id="cd00165">
    <property type="entry name" value="S4"/>
    <property type="match status" value="1"/>
</dbReference>
<dbReference type="InterPro" id="IPR000748">
    <property type="entry name" value="PsdUridine_synth_RsuA/RluB/E/F"/>
</dbReference>
<evidence type="ECO:0000256" key="6">
    <source>
        <dbReference type="RuleBase" id="RU003887"/>
    </source>
</evidence>
<dbReference type="InterPro" id="IPR020103">
    <property type="entry name" value="PsdUridine_synth_cat_dom_sf"/>
</dbReference>
<evidence type="ECO:0000259" key="8">
    <source>
        <dbReference type="SMART" id="SM00363"/>
    </source>
</evidence>
<dbReference type="RefSeq" id="WP_289504764.1">
    <property type="nucleotide sequence ID" value="NZ_CP116805.1"/>
</dbReference>
<evidence type="ECO:0000256" key="3">
    <source>
        <dbReference type="ARBA" id="ARBA00022884"/>
    </source>
</evidence>
<keyword evidence="4 6" id="KW-0413">Isomerase</keyword>
<dbReference type="EC" id="5.4.99.-" evidence="6"/>
<evidence type="ECO:0000256" key="2">
    <source>
        <dbReference type="ARBA" id="ARBA00008348"/>
    </source>
</evidence>
<evidence type="ECO:0000256" key="5">
    <source>
        <dbReference type="PROSITE-ProRule" id="PRU00182"/>
    </source>
</evidence>
<dbReference type="PROSITE" id="PS50889">
    <property type="entry name" value="S4"/>
    <property type="match status" value="1"/>
</dbReference>
<feature type="region of interest" description="Disordered" evidence="7">
    <location>
        <begin position="258"/>
        <end position="357"/>
    </location>
</feature>
<dbReference type="Gene3D" id="3.30.70.1560">
    <property type="entry name" value="Alpha-L RNA-binding motif"/>
    <property type="match status" value="1"/>
</dbReference>
<dbReference type="NCBIfam" id="TIGR00093">
    <property type="entry name" value="pseudouridine synthase"/>
    <property type="match status" value="1"/>
</dbReference>
<dbReference type="GO" id="GO:0003723">
    <property type="term" value="F:RNA binding"/>
    <property type="evidence" value="ECO:0007669"/>
    <property type="project" value="UniProtKB-KW"/>
</dbReference>
<keyword evidence="10" id="KW-1185">Reference proteome</keyword>
<dbReference type="Proteomes" id="UP001217500">
    <property type="component" value="Chromosome"/>
</dbReference>
<feature type="compositionally biased region" description="Basic and acidic residues" evidence="7">
    <location>
        <begin position="292"/>
        <end position="303"/>
    </location>
</feature>
<dbReference type="Pfam" id="PF00849">
    <property type="entry name" value="PseudoU_synth_2"/>
    <property type="match status" value="1"/>
</dbReference>
<name>A0AAE9XPS9_9PROT</name>
<sequence>MNDRDDISPEDGTEDAGGERIAKALARAGVGSRRDIERMIGEGRIALNGQTLKSPALNVMSLEGVTVDGEKVGEVRETRLWRYNKRKGTLTTHKDPEGRRTVFDQLPKHMGRVISIGRLDMNTEGLLLLTNDGELARWLELPANAIVRRYRVRAHGRVDEKALAKLADGVTIDGIHYGAIDAKLEKSQGANSWLTVAISEGKNREVRRVMEHLGLAVNRLIRTHYGPFTLGTLPDGAVAQVTDAQLHDVLSDFFKTETRSVVAPRKPRDPSKWAKAKPKPVKPGAKKWAKNRARDRDETERPNRGKGKPGVPKSATKPAPARGAPKRDGQKPASARSTGPKAGPAKTGPRPDRKPKP</sequence>
<protein>
    <recommendedName>
        <fullName evidence="6">Pseudouridine synthase</fullName>
        <ecNumber evidence="6">5.4.99.-</ecNumber>
    </recommendedName>
</protein>
<dbReference type="SUPFAM" id="SSF55120">
    <property type="entry name" value="Pseudouridine synthase"/>
    <property type="match status" value="1"/>
</dbReference>
<gene>
    <name evidence="9" type="ORF">PH603_04475</name>
</gene>
<dbReference type="GO" id="GO:0120159">
    <property type="term" value="F:rRNA pseudouridine synthase activity"/>
    <property type="evidence" value="ECO:0007669"/>
    <property type="project" value="UniProtKB-ARBA"/>
</dbReference>
<dbReference type="InterPro" id="IPR006145">
    <property type="entry name" value="PsdUridine_synth_RsuA/RluA"/>
</dbReference>
<dbReference type="InterPro" id="IPR002942">
    <property type="entry name" value="S4_RNA-bd"/>
</dbReference>
<reference evidence="9" key="1">
    <citation type="submission" date="2023-01" db="EMBL/GenBank/DDBJ databases">
        <title>The genome sequence of Kordiimonadaceae bacterium 6D33.</title>
        <authorList>
            <person name="Liu Y."/>
        </authorList>
    </citation>
    <scope>NUCLEOTIDE SEQUENCE</scope>
    <source>
        <strain evidence="9">6D33</strain>
    </source>
</reference>
<dbReference type="InterPro" id="IPR050343">
    <property type="entry name" value="RsuA_PseudoU_synthase"/>
</dbReference>
<feature type="compositionally biased region" description="Basic residues" evidence="7">
    <location>
        <begin position="274"/>
        <end position="291"/>
    </location>
</feature>
<keyword evidence="3 5" id="KW-0694">RNA-binding</keyword>
<comment type="catalytic activity">
    <reaction evidence="1">
        <text>a uridine in RNA = a pseudouridine in RNA</text>
        <dbReference type="Rhea" id="RHEA:48348"/>
        <dbReference type="Rhea" id="RHEA-COMP:12068"/>
        <dbReference type="Rhea" id="RHEA-COMP:12069"/>
        <dbReference type="ChEBI" id="CHEBI:65314"/>
        <dbReference type="ChEBI" id="CHEBI:65315"/>
    </reaction>
</comment>
<dbReference type="PROSITE" id="PS01149">
    <property type="entry name" value="PSI_RSU"/>
    <property type="match status" value="1"/>
</dbReference>
<dbReference type="KEGG" id="gso:PH603_04475"/>
<dbReference type="InterPro" id="IPR020094">
    <property type="entry name" value="TruA/RsuA/RluB/E/F_N"/>
</dbReference>
<dbReference type="PANTHER" id="PTHR47683">
    <property type="entry name" value="PSEUDOURIDINE SYNTHASE FAMILY PROTEIN-RELATED"/>
    <property type="match status" value="1"/>
</dbReference>
<dbReference type="PANTHER" id="PTHR47683:SF3">
    <property type="entry name" value="RIBOSOMAL LARGE SUBUNIT PSEUDOURIDINE SYNTHASE B"/>
    <property type="match status" value="1"/>
</dbReference>